<sequence>MNNNKRQLGSPVTSPTLSTTLFPSAAAPPPDPSAGRPGPSSAGSIEQAFPVRESTPNFDLADWLERDVASSPSETMQQPTTTTPQDQIIPSQDTVPPAAPGKTVKAGINTQSSRDSPSPRADLANGTEVFLLDGQGNSVACSETVQPLDLHELPVNRAEPSSLGNVDNPARFNAPCIFRVDGRSPPTAYKLIPKNGHGPERVGARPEVLVPVRFRPGDYVYYLDGGERWEAVVETVEVLKDLRRYGIFITRQGQSQALVTDDRLEIYSGQGIDG</sequence>
<dbReference type="AlphaFoldDB" id="A0AAV9QEV7"/>
<dbReference type="Proteomes" id="UP001345827">
    <property type="component" value="Unassembled WGS sequence"/>
</dbReference>
<feature type="compositionally biased region" description="Low complexity" evidence="1">
    <location>
        <begin position="8"/>
        <end position="25"/>
    </location>
</feature>
<feature type="compositionally biased region" description="Low complexity" evidence="1">
    <location>
        <begin position="70"/>
        <end position="92"/>
    </location>
</feature>
<evidence type="ECO:0000256" key="1">
    <source>
        <dbReference type="SAM" id="MobiDB-lite"/>
    </source>
</evidence>
<accession>A0AAV9QEV7</accession>
<feature type="compositionally biased region" description="Low complexity" evidence="1">
    <location>
        <begin position="33"/>
        <end position="44"/>
    </location>
</feature>
<reference evidence="2 3" key="1">
    <citation type="submission" date="2023-06" db="EMBL/GenBank/DDBJ databases">
        <title>Black Yeasts Isolated from many extreme environments.</title>
        <authorList>
            <person name="Coleine C."/>
            <person name="Stajich J.E."/>
            <person name="Selbmann L."/>
        </authorList>
    </citation>
    <scope>NUCLEOTIDE SEQUENCE [LARGE SCALE GENOMIC DNA]</scope>
    <source>
        <strain evidence="2 3">CCFEE 5887</strain>
    </source>
</reference>
<keyword evidence="3" id="KW-1185">Reference proteome</keyword>
<gene>
    <name evidence="2" type="ORF">LTR25_003114</name>
</gene>
<evidence type="ECO:0000313" key="3">
    <source>
        <dbReference type="Proteomes" id="UP001345827"/>
    </source>
</evidence>
<protein>
    <submittedName>
        <fullName evidence="2">Uncharacterized protein</fullName>
    </submittedName>
</protein>
<organism evidence="2 3">
    <name type="scientific">Vermiconidia calcicola</name>
    <dbReference type="NCBI Taxonomy" id="1690605"/>
    <lineage>
        <taxon>Eukaryota</taxon>
        <taxon>Fungi</taxon>
        <taxon>Dikarya</taxon>
        <taxon>Ascomycota</taxon>
        <taxon>Pezizomycotina</taxon>
        <taxon>Dothideomycetes</taxon>
        <taxon>Dothideomycetidae</taxon>
        <taxon>Mycosphaerellales</taxon>
        <taxon>Extremaceae</taxon>
        <taxon>Vermiconidia</taxon>
    </lineage>
</organism>
<proteinExistence type="predicted"/>
<feature type="region of interest" description="Disordered" evidence="1">
    <location>
        <begin position="1"/>
        <end position="123"/>
    </location>
</feature>
<dbReference type="EMBL" id="JAXLQG010000004">
    <property type="protein sequence ID" value="KAK5541337.1"/>
    <property type="molecule type" value="Genomic_DNA"/>
</dbReference>
<evidence type="ECO:0000313" key="2">
    <source>
        <dbReference type="EMBL" id="KAK5541337.1"/>
    </source>
</evidence>
<comment type="caution">
    <text evidence="2">The sequence shown here is derived from an EMBL/GenBank/DDBJ whole genome shotgun (WGS) entry which is preliminary data.</text>
</comment>
<name>A0AAV9QEV7_9PEZI</name>